<sequence length="66" mass="7387">MARTGPDTFSQREIGQIGRLIPYLGYDRRGLLVDGAPVARQWDGRCPLLLYLPRRACGRSEPASRS</sequence>
<accession>A0A101JCP3</accession>
<gene>
    <name evidence="1" type="ORF">ADL12_37700</name>
</gene>
<evidence type="ECO:0000313" key="1">
    <source>
        <dbReference type="EMBL" id="KUL24347.1"/>
    </source>
</evidence>
<proteinExistence type="predicted"/>
<evidence type="ECO:0000313" key="2">
    <source>
        <dbReference type="Proteomes" id="UP000053923"/>
    </source>
</evidence>
<dbReference type="AlphaFoldDB" id="A0A101JCP3"/>
<comment type="caution">
    <text evidence="1">The sequence shown here is derived from an EMBL/GenBank/DDBJ whole genome shotgun (WGS) entry which is preliminary data.</text>
</comment>
<name>A0A101JCP3_9ACTN</name>
<dbReference type="EMBL" id="LLZG01000377">
    <property type="protein sequence ID" value="KUL24347.1"/>
    <property type="molecule type" value="Genomic_DNA"/>
</dbReference>
<reference evidence="2" key="1">
    <citation type="submission" date="2015-10" db="EMBL/GenBank/DDBJ databases">
        <authorList>
            <person name="Ju K.-S."/>
            <person name="Doroghazi J.R."/>
            <person name="Metcalf W.W."/>
        </authorList>
    </citation>
    <scope>NUCLEOTIDE SEQUENCE [LARGE SCALE GENOMIC DNA]</scope>
    <source>
        <strain evidence="2">NRRL 3151</strain>
    </source>
</reference>
<dbReference type="Proteomes" id="UP000053923">
    <property type="component" value="Unassembled WGS sequence"/>
</dbReference>
<keyword evidence="2" id="KW-1185">Reference proteome</keyword>
<organism evidence="1 2">
    <name type="scientific">Streptomyces regalis</name>
    <dbReference type="NCBI Taxonomy" id="68262"/>
    <lineage>
        <taxon>Bacteria</taxon>
        <taxon>Bacillati</taxon>
        <taxon>Actinomycetota</taxon>
        <taxon>Actinomycetes</taxon>
        <taxon>Kitasatosporales</taxon>
        <taxon>Streptomycetaceae</taxon>
        <taxon>Streptomyces</taxon>
    </lineage>
</organism>
<protein>
    <submittedName>
        <fullName evidence="1">Uncharacterized protein</fullName>
    </submittedName>
</protein>